<dbReference type="Pfam" id="PF00190">
    <property type="entry name" value="Cupin_1"/>
    <property type="match status" value="1"/>
</dbReference>
<evidence type="ECO:0000256" key="3">
    <source>
        <dbReference type="ARBA" id="ARBA00022523"/>
    </source>
</evidence>
<evidence type="ECO:0000259" key="12">
    <source>
        <dbReference type="SMART" id="SM00835"/>
    </source>
</evidence>
<keyword evidence="11" id="KW-0732">Signal</keyword>
<reference evidence="13 14" key="1">
    <citation type="submission" date="2024-03" db="EMBL/GenBank/DDBJ databases">
        <authorList>
            <person name="Martinez-Hernandez J."/>
        </authorList>
    </citation>
    <scope>NUCLEOTIDE SEQUENCE [LARGE SCALE GENOMIC DNA]</scope>
</reference>
<organism evidence="13 14">
    <name type="scientific">Lupinus luteus</name>
    <name type="common">European yellow lupine</name>
    <dbReference type="NCBI Taxonomy" id="3873"/>
    <lineage>
        <taxon>Eukaryota</taxon>
        <taxon>Viridiplantae</taxon>
        <taxon>Streptophyta</taxon>
        <taxon>Embryophyta</taxon>
        <taxon>Tracheophyta</taxon>
        <taxon>Spermatophyta</taxon>
        <taxon>Magnoliopsida</taxon>
        <taxon>eudicotyledons</taxon>
        <taxon>Gunneridae</taxon>
        <taxon>Pentapetalae</taxon>
        <taxon>rosids</taxon>
        <taxon>fabids</taxon>
        <taxon>Fabales</taxon>
        <taxon>Fabaceae</taxon>
        <taxon>Papilionoideae</taxon>
        <taxon>50 kb inversion clade</taxon>
        <taxon>genistoids sensu lato</taxon>
        <taxon>core genistoids</taxon>
        <taxon>Genisteae</taxon>
        <taxon>Lupinus</taxon>
    </lineage>
</organism>
<dbReference type="SUPFAM" id="SSF51182">
    <property type="entry name" value="RmlC-like cupins"/>
    <property type="match status" value="1"/>
</dbReference>
<evidence type="ECO:0000256" key="9">
    <source>
        <dbReference type="PIRSR" id="PIRSR601929-2"/>
    </source>
</evidence>
<evidence type="ECO:0000256" key="7">
    <source>
        <dbReference type="ARBA" id="ARBA00023211"/>
    </source>
</evidence>
<dbReference type="GO" id="GO:0048046">
    <property type="term" value="C:apoplast"/>
    <property type="evidence" value="ECO:0007669"/>
    <property type="project" value="UniProtKB-SubCell"/>
</dbReference>
<name>A0AAV1WUM7_LUPLU</name>
<feature type="binding site" evidence="9">
    <location>
        <position position="100"/>
    </location>
    <ligand>
        <name>Mn(2+)</name>
        <dbReference type="ChEBI" id="CHEBI:29035"/>
    </ligand>
</feature>
<feature type="binding site" evidence="9">
    <location>
        <position position="146"/>
    </location>
    <ligand>
        <name>Mn(2+)</name>
        <dbReference type="ChEBI" id="CHEBI:29035"/>
    </ligand>
</feature>
<evidence type="ECO:0000256" key="11">
    <source>
        <dbReference type="RuleBase" id="RU366015"/>
    </source>
</evidence>
<keyword evidence="4 11" id="KW-0964">Secreted</keyword>
<dbReference type="GO" id="GO:0030145">
    <property type="term" value="F:manganese ion binding"/>
    <property type="evidence" value="ECO:0007669"/>
    <property type="project" value="UniProtKB-UniRule"/>
</dbReference>
<evidence type="ECO:0000256" key="6">
    <source>
        <dbReference type="ARBA" id="ARBA00023180"/>
    </source>
</evidence>
<evidence type="ECO:0000256" key="2">
    <source>
        <dbReference type="ARBA" id="ARBA00007456"/>
    </source>
</evidence>
<dbReference type="AlphaFoldDB" id="A0AAV1WUM7"/>
<accession>A0AAV1WUM7</accession>
<feature type="chain" id="PRO_5043098952" description="Germin-like protein" evidence="11">
    <location>
        <begin position="22"/>
        <end position="208"/>
    </location>
</feature>
<feature type="binding site" evidence="8">
    <location>
        <position position="102"/>
    </location>
    <ligand>
        <name>oxalate</name>
        <dbReference type="ChEBI" id="CHEBI:30623"/>
    </ligand>
</feature>
<feature type="signal peptide" evidence="11">
    <location>
        <begin position="1"/>
        <end position="21"/>
    </location>
</feature>
<dbReference type="InterPro" id="IPR006045">
    <property type="entry name" value="Cupin_1"/>
</dbReference>
<feature type="binding site" evidence="9">
    <location>
        <position position="107"/>
    </location>
    <ligand>
        <name>Mn(2+)</name>
        <dbReference type="ChEBI" id="CHEBI:29035"/>
    </ligand>
</feature>
<dbReference type="PRINTS" id="PR00325">
    <property type="entry name" value="GERMIN"/>
</dbReference>
<dbReference type="Proteomes" id="UP001497480">
    <property type="component" value="Unassembled WGS sequence"/>
</dbReference>
<keyword evidence="10" id="KW-1015">Disulfide bond</keyword>
<comment type="similarity">
    <text evidence="2 11">Belongs to the germin family.</text>
</comment>
<keyword evidence="3 11" id="KW-0052">Apoplast</keyword>
<keyword evidence="5 8" id="KW-0479">Metal-binding</keyword>
<comment type="subcellular location">
    <subcellularLocation>
        <location evidence="1 11">Secreted</location>
        <location evidence="1 11">Extracellular space</location>
        <location evidence="1 11">Apoplast</location>
    </subcellularLocation>
</comment>
<feature type="domain" description="Cupin type-1" evidence="12">
    <location>
        <begin position="54"/>
        <end position="198"/>
    </location>
</feature>
<dbReference type="PANTHER" id="PTHR31238">
    <property type="entry name" value="GERMIN-LIKE PROTEIN SUBFAMILY 3 MEMBER 3"/>
    <property type="match status" value="1"/>
</dbReference>
<feature type="binding site" evidence="8">
    <location>
        <position position="107"/>
    </location>
    <ligand>
        <name>oxalate</name>
        <dbReference type="ChEBI" id="CHEBI:30623"/>
    </ligand>
</feature>
<feature type="binding site" evidence="9">
    <location>
        <position position="102"/>
    </location>
    <ligand>
        <name>Mn(2+)</name>
        <dbReference type="ChEBI" id="CHEBI:29035"/>
    </ligand>
</feature>
<evidence type="ECO:0000256" key="5">
    <source>
        <dbReference type="ARBA" id="ARBA00022723"/>
    </source>
</evidence>
<evidence type="ECO:0000256" key="8">
    <source>
        <dbReference type="PIRSR" id="PIRSR601929-1"/>
    </source>
</evidence>
<comment type="caution">
    <text evidence="13">The sequence shown here is derived from an EMBL/GenBank/DDBJ whole genome shotgun (WGS) entry which is preliminary data.</text>
</comment>
<dbReference type="InterPro" id="IPR014710">
    <property type="entry name" value="RmlC-like_jellyroll"/>
</dbReference>
<dbReference type="SMART" id="SM00835">
    <property type="entry name" value="Cupin_1"/>
    <property type="match status" value="1"/>
</dbReference>
<dbReference type="CDD" id="cd02241">
    <property type="entry name" value="cupin_OxOx"/>
    <property type="match status" value="1"/>
</dbReference>
<dbReference type="InterPro" id="IPR011051">
    <property type="entry name" value="RmlC_Cupin_sf"/>
</dbReference>
<evidence type="ECO:0000256" key="10">
    <source>
        <dbReference type="PIRSR" id="PIRSR601929-3"/>
    </source>
</evidence>
<dbReference type="InterPro" id="IPR001929">
    <property type="entry name" value="Germin"/>
</dbReference>
<keyword evidence="14" id="KW-1185">Reference proteome</keyword>
<evidence type="ECO:0000256" key="4">
    <source>
        <dbReference type="ARBA" id="ARBA00022525"/>
    </source>
</evidence>
<evidence type="ECO:0000313" key="14">
    <source>
        <dbReference type="Proteomes" id="UP001497480"/>
    </source>
</evidence>
<dbReference type="EMBL" id="CAXHTB010000009">
    <property type="protein sequence ID" value="CAL0313018.1"/>
    <property type="molecule type" value="Genomic_DNA"/>
</dbReference>
<sequence>MTLIFLLFAFLLSTTISHVNARDFCVADLKGALTSAGYPCKSLESIKLEDFVFSNFTVGTPNQLKMAFTPAFVEQLPALNGLGFGMARVELEEGGVVPIHTHVDATEVIIPTGGSFTIGFISSDNKVYMKTISEGNIFVIPKGLLHFGLNAGKGKHSAVYVFSSEHRSLQVVDLALFGSDLDSNIIAKTTFLDIEQIKKLKAVFKGSG</sequence>
<gene>
    <name evidence="13" type="ORF">LLUT_LOCUS14078</name>
</gene>
<evidence type="ECO:0000313" key="13">
    <source>
        <dbReference type="EMBL" id="CAL0313018.1"/>
    </source>
</evidence>
<feature type="disulfide bond" evidence="10">
    <location>
        <begin position="25"/>
        <end position="40"/>
    </location>
</feature>
<proteinExistence type="inferred from homology"/>
<evidence type="ECO:0000256" key="1">
    <source>
        <dbReference type="ARBA" id="ARBA00004271"/>
    </source>
</evidence>
<keyword evidence="7 8" id="KW-0464">Manganese</keyword>
<dbReference type="Gene3D" id="2.60.120.10">
    <property type="entry name" value="Jelly Rolls"/>
    <property type="match status" value="1"/>
</dbReference>
<protein>
    <recommendedName>
        <fullName evidence="11">Germin-like protein</fullName>
    </recommendedName>
</protein>
<keyword evidence="6" id="KW-0325">Glycoprotein</keyword>